<dbReference type="InterPro" id="IPR010327">
    <property type="entry name" value="FldB/FldC_alpha/beta"/>
</dbReference>
<organism evidence="2 3">
    <name type="scientific">Caldimicrobium thiodismutans</name>
    <dbReference type="NCBI Taxonomy" id="1653476"/>
    <lineage>
        <taxon>Bacteria</taxon>
        <taxon>Pseudomonadati</taxon>
        <taxon>Thermodesulfobacteriota</taxon>
        <taxon>Thermodesulfobacteria</taxon>
        <taxon>Thermodesulfobacteriales</taxon>
        <taxon>Thermodesulfobacteriaceae</taxon>
        <taxon>Caldimicrobium</taxon>
    </lineage>
</organism>
<protein>
    <submittedName>
        <fullName evidence="2">3-hydroxyacyl-ACP dehydratase</fullName>
    </submittedName>
</protein>
<gene>
    <name evidence="2" type="ORF">C0197_03960</name>
</gene>
<dbReference type="EMBL" id="PNIE01000054">
    <property type="protein sequence ID" value="PMP62758.1"/>
    <property type="molecule type" value="Genomic_DNA"/>
</dbReference>
<dbReference type="Gene3D" id="3.40.50.11900">
    <property type="match status" value="1"/>
</dbReference>
<reference evidence="2 3" key="1">
    <citation type="submission" date="2018-01" db="EMBL/GenBank/DDBJ databases">
        <title>Metagenomic assembled genomes from two thermal pools in the Uzon Caldera, Kamchatka, Russia.</title>
        <authorList>
            <person name="Wilkins L."/>
            <person name="Ettinger C."/>
        </authorList>
    </citation>
    <scope>NUCLEOTIDE SEQUENCE [LARGE SCALE GENOMIC DNA]</scope>
    <source>
        <strain evidence="2">ZAV-15</strain>
    </source>
</reference>
<sequence>MQRSASFEVKVYPELWKVLDIDIERLDKMRMVLGEVYEKHFLSQENRPKGMAYFDWVISEIHGGRIKEILEAKREGRVVVGTFCIYIPEEIILALDGICIGLCAGSPGTIPDAEKILPRNICPMVKSAFGFNIAKVCPYFQSVDFVYGETTCDAKKKTWEILNEYISTYVMEIPQMKREHDKRLWLEEVKLFIEKMESLSKKKLTLERLLEGIKIMNAKRKALQRLNNLRSFNPAPISGKDCLLIEQIAFYDDPIRFTKKVNELCDELEEKVKRGEGVKDPQALRIMVSGTPMALPNWKLHNIVESLGGMVVNEESCIGTRYFKDLMPEDFSDLESALKALVDRYMKIDCSCFTPNDERVEQVLKEYRDSKAEGIIYYSLAFCHTYNIEAYKIQKACEKEGIPFLFIETDYSPEDIGQIQTRIEAFFETIRERRR</sequence>
<dbReference type="PANTHER" id="PTHR30548:SF1">
    <property type="entry name" value="DEHYDRATASE SUBUNIT MJ0007-RELATED"/>
    <property type="match status" value="1"/>
</dbReference>
<dbReference type="Gene3D" id="3.40.50.11890">
    <property type="match status" value="1"/>
</dbReference>
<dbReference type="Gene3D" id="1.20.1270.370">
    <property type="match status" value="1"/>
</dbReference>
<dbReference type="InterPro" id="IPR047678">
    <property type="entry name" value="YjiM-like"/>
</dbReference>
<comment type="similarity">
    <text evidence="1">Belongs to the FldB/FldC dehydratase alpha/beta subunit family.</text>
</comment>
<dbReference type="Pfam" id="PF06050">
    <property type="entry name" value="HGD-D"/>
    <property type="match status" value="1"/>
</dbReference>
<proteinExistence type="inferred from homology"/>
<evidence type="ECO:0000313" key="3">
    <source>
        <dbReference type="Proteomes" id="UP000235731"/>
    </source>
</evidence>
<evidence type="ECO:0000256" key="1">
    <source>
        <dbReference type="ARBA" id="ARBA00005806"/>
    </source>
</evidence>
<dbReference type="Proteomes" id="UP000235731">
    <property type="component" value="Unassembled WGS sequence"/>
</dbReference>
<name>A0A2N7PJG2_9BACT</name>
<evidence type="ECO:0000313" key="2">
    <source>
        <dbReference type="EMBL" id="PMP62758.1"/>
    </source>
</evidence>
<dbReference type="AlphaFoldDB" id="A0A2N7PJG2"/>
<dbReference type="NCBIfam" id="NF040772">
    <property type="entry name" value="double_cubane"/>
    <property type="match status" value="1"/>
</dbReference>
<comment type="caution">
    <text evidence="2">The sequence shown here is derived from an EMBL/GenBank/DDBJ whole genome shotgun (WGS) entry which is preliminary data.</text>
</comment>
<accession>A0A2N7PJG2</accession>
<dbReference type="PANTHER" id="PTHR30548">
    <property type="entry name" value="2-HYDROXYGLUTARYL-COA DEHYDRATASE, D-COMPONENT-RELATED"/>
    <property type="match status" value="1"/>
</dbReference>